<accession>A0A173V3Q9</accession>
<gene>
    <name evidence="3" type="ORF">ERS852572_02572</name>
</gene>
<dbReference type="AlphaFoldDB" id="A0A173V3Q9"/>
<evidence type="ECO:0000256" key="2">
    <source>
        <dbReference type="SAM" id="SignalP"/>
    </source>
</evidence>
<organism evidence="3 4">
    <name type="scientific">Roseburia intestinalis</name>
    <dbReference type="NCBI Taxonomy" id="166486"/>
    <lineage>
        <taxon>Bacteria</taxon>
        <taxon>Bacillati</taxon>
        <taxon>Bacillota</taxon>
        <taxon>Clostridia</taxon>
        <taxon>Lachnospirales</taxon>
        <taxon>Lachnospiraceae</taxon>
        <taxon>Roseburia</taxon>
    </lineage>
</organism>
<sequence>MKTKTIVFLLALLLIVFAGCNNAPSNEDETQPFSFSESVQSTSESEAPAGKESKEVETTPEAVQESEPEKQEETTETDTVSSEQPQTVSESGQAAQSAEQPDKADKTEHSVSTPQPDIPKESEAPAPPEAEGTPSETETDFDIEYWISFAKGYAQSVGILLDSEAVYCWDNPIRAGAHCKYLERDIHSRLDRYKADEEITAVWIWAEEISDGIYDIYIGYA</sequence>
<feature type="compositionally biased region" description="Basic and acidic residues" evidence="1">
    <location>
        <begin position="100"/>
        <end position="109"/>
    </location>
</feature>
<reference evidence="3 4" key="1">
    <citation type="submission" date="2015-09" db="EMBL/GenBank/DDBJ databases">
        <authorList>
            <consortium name="Pathogen Informatics"/>
        </authorList>
    </citation>
    <scope>NUCLEOTIDE SEQUENCE [LARGE SCALE GENOMIC DNA]</scope>
    <source>
        <strain evidence="3 4">2789STDY5834960</strain>
    </source>
</reference>
<evidence type="ECO:0000313" key="3">
    <source>
        <dbReference type="EMBL" id="CUN21901.1"/>
    </source>
</evidence>
<evidence type="ECO:0000256" key="1">
    <source>
        <dbReference type="SAM" id="MobiDB-lite"/>
    </source>
</evidence>
<dbReference type="STRING" id="166486.ERS852572_02572"/>
<protein>
    <submittedName>
        <fullName evidence="3">Uncharacterized protein</fullName>
    </submittedName>
</protein>
<dbReference type="Proteomes" id="UP000095350">
    <property type="component" value="Unassembled WGS sequence"/>
</dbReference>
<dbReference type="PROSITE" id="PS51257">
    <property type="entry name" value="PROKAR_LIPOPROTEIN"/>
    <property type="match status" value="1"/>
</dbReference>
<dbReference type="RefSeq" id="WP_055194965.1">
    <property type="nucleotide sequence ID" value="NZ_CABIYH010000019.1"/>
</dbReference>
<dbReference type="PaxDb" id="166486-ERS852572_02572"/>
<dbReference type="EMBL" id="CYXZ01000019">
    <property type="protein sequence ID" value="CUN21901.1"/>
    <property type="molecule type" value="Genomic_DNA"/>
</dbReference>
<feature type="signal peptide" evidence="2">
    <location>
        <begin position="1"/>
        <end position="23"/>
    </location>
</feature>
<proteinExistence type="predicted"/>
<feature type="compositionally biased region" description="Polar residues" evidence="1">
    <location>
        <begin position="84"/>
        <end position="99"/>
    </location>
</feature>
<feature type="region of interest" description="Disordered" evidence="1">
    <location>
        <begin position="25"/>
        <end position="138"/>
    </location>
</feature>
<evidence type="ECO:0000313" key="4">
    <source>
        <dbReference type="Proteomes" id="UP000095350"/>
    </source>
</evidence>
<feature type="compositionally biased region" description="Low complexity" evidence="1">
    <location>
        <begin position="34"/>
        <end position="46"/>
    </location>
</feature>
<feature type="chain" id="PRO_5008013517" evidence="2">
    <location>
        <begin position="24"/>
        <end position="221"/>
    </location>
</feature>
<name>A0A173V3Q9_9FIRM</name>
<dbReference type="OrthoDB" id="1863100at2"/>
<keyword evidence="2" id="KW-0732">Signal</keyword>